<dbReference type="CDD" id="cd00118">
    <property type="entry name" value="LysM"/>
    <property type="match status" value="2"/>
</dbReference>
<reference evidence="4" key="1">
    <citation type="submission" date="2020-05" db="EMBL/GenBank/DDBJ databases">
        <title>Mycena genomes resolve the evolution of fungal bioluminescence.</title>
        <authorList>
            <person name="Tsai I.J."/>
        </authorList>
    </citation>
    <scope>NUCLEOTIDE SEQUENCE</scope>
    <source>
        <strain evidence="4">160909Yilan</strain>
    </source>
</reference>
<feature type="domain" description="LysM" evidence="3">
    <location>
        <begin position="88"/>
        <end position="134"/>
    </location>
</feature>
<evidence type="ECO:0000259" key="3">
    <source>
        <dbReference type="PROSITE" id="PS51782"/>
    </source>
</evidence>
<dbReference type="InterPro" id="IPR051477">
    <property type="entry name" value="Expansin_CellWall"/>
</dbReference>
<dbReference type="InterPro" id="IPR036908">
    <property type="entry name" value="RlpA-like_sf"/>
</dbReference>
<dbReference type="InterPro" id="IPR018392">
    <property type="entry name" value="LysM"/>
</dbReference>
<keyword evidence="1 2" id="KW-0732">Signal</keyword>
<evidence type="ECO:0000256" key="1">
    <source>
        <dbReference type="ARBA" id="ARBA00022729"/>
    </source>
</evidence>
<accession>A0A8H6XN09</accession>
<feature type="signal peptide" evidence="2">
    <location>
        <begin position="1"/>
        <end position="18"/>
    </location>
</feature>
<dbReference type="SUPFAM" id="SSF50685">
    <property type="entry name" value="Barwin-like endoglucanases"/>
    <property type="match status" value="1"/>
</dbReference>
<dbReference type="Proteomes" id="UP000623467">
    <property type="component" value="Unassembled WGS sequence"/>
</dbReference>
<gene>
    <name evidence="4" type="ORF">MSAN_01979400</name>
</gene>
<dbReference type="Pfam" id="PF01476">
    <property type="entry name" value="LysM"/>
    <property type="match status" value="2"/>
</dbReference>
<keyword evidence="5" id="KW-1185">Reference proteome</keyword>
<feature type="chain" id="PRO_5034654459" description="LysM domain-containing protein" evidence="2">
    <location>
        <begin position="19"/>
        <end position="246"/>
    </location>
</feature>
<evidence type="ECO:0000256" key="2">
    <source>
        <dbReference type="SAM" id="SignalP"/>
    </source>
</evidence>
<dbReference type="InterPro" id="IPR036779">
    <property type="entry name" value="LysM_dom_sf"/>
</dbReference>
<dbReference type="AlphaFoldDB" id="A0A8H6XN09"/>
<protein>
    <recommendedName>
        <fullName evidence="3">LysM domain-containing protein</fullName>
    </recommendedName>
</protein>
<proteinExistence type="predicted"/>
<dbReference type="PANTHER" id="PTHR31836:SF28">
    <property type="entry name" value="SRCR DOMAIN-CONTAINING PROTEIN-RELATED"/>
    <property type="match status" value="1"/>
</dbReference>
<organism evidence="4 5">
    <name type="scientific">Mycena sanguinolenta</name>
    <dbReference type="NCBI Taxonomy" id="230812"/>
    <lineage>
        <taxon>Eukaryota</taxon>
        <taxon>Fungi</taxon>
        <taxon>Dikarya</taxon>
        <taxon>Basidiomycota</taxon>
        <taxon>Agaricomycotina</taxon>
        <taxon>Agaricomycetes</taxon>
        <taxon>Agaricomycetidae</taxon>
        <taxon>Agaricales</taxon>
        <taxon>Marasmiineae</taxon>
        <taxon>Mycenaceae</taxon>
        <taxon>Mycena</taxon>
    </lineage>
</organism>
<dbReference type="CDD" id="cd22191">
    <property type="entry name" value="DPBB_RlpA_EXP_N-like"/>
    <property type="match status" value="1"/>
</dbReference>
<dbReference type="Gene3D" id="2.40.40.10">
    <property type="entry name" value="RlpA-like domain"/>
    <property type="match status" value="1"/>
</dbReference>
<dbReference type="OrthoDB" id="623670at2759"/>
<feature type="domain" description="LysM" evidence="3">
    <location>
        <begin position="30"/>
        <end position="76"/>
    </location>
</feature>
<name>A0A8H6XN09_9AGAR</name>
<dbReference type="PROSITE" id="PS51782">
    <property type="entry name" value="LYSM"/>
    <property type="match status" value="2"/>
</dbReference>
<dbReference type="PANTHER" id="PTHR31836">
    <property type="match status" value="1"/>
</dbReference>
<dbReference type="SMART" id="SM00257">
    <property type="entry name" value="LysM"/>
    <property type="match status" value="2"/>
</dbReference>
<evidence type="ECO:0000313" key="4">
    <source>
        <dbReference type="EMBL" id="KAF7343589.1"/>
    </source>
</evidence>
<dbReference type="EMBL" id="JACAZH010000023">
    <property type="protein sequence ID" value="KAF7343589.1"/>
    <property type="molecule type" value="Genomic_DNA"/>
</dbReference>
<dbReference type="SUPFAM" id="SSF54106">
    <property type="entry name" value="LysM domain"/>
    <property type="match status" value="2"/>
</dbReference>
<evidence type="ECO:0000313" key="5">
    <source>
        <dbReference type="Proteomes" id="UP000623467"/>
    </source>
</evidence>
<sequence length="246" mass="24326">MFSKALSALLVTAVAVSASPALQGRQSCSQSYTVVSGDSCSAIEAKTGVSDSQLHALNPSINSGCTNLGIGQVLCLSTGGSSGGGCASTYTVVSGDTCAAIEAKTGVSDSQLHAANPSINSGCTNLQIGQVLCLTGNSGGNPPPSGVSGIASYYFPDGGIGACGNALQNSDFIVALGTDTWAGGAHCGQTIDVQYQGTSIQVTVQDLCEGCAARGANGLDLAQGAMAALDSNYVNDGVIPVVWSFA</sequence>
<dbReference type="Gene3D" id="3.10.350.10">
    <property type="entry name" value="LysM domain"/>
    <property type="match status" value="2"/>
</dbReference>
<comment type="caution">
    <text evidence="4">The sequence shown here is derived from an EMBL/GenBank/DDBJ whole genome shotgun (WGS) entry which is preliminary data.</text>
</comment>